<keyword evidence="1" id="KW-0813">Transport</keyword>
<dbReference type="FunFam" id="3.40.50.300:FF:000425">
    <property type="entry name" value="Probable ABC transporter, ATP-binding subunit"/>
    <property type="match status" value="1"/>
</dbReference>
<dbReference type="Proteomes" id="UP000831534">
    <property type="component" value="Chromosome"/>
</dbReference>
<gene>
    <name evidence="10" type="ORF">LVJ77_05190</name>
</gene>
<dbReference type="SUPFAM" id="SSF52540">
    <property type="entry name" value="P-loop containing nucleoside triphosphate hydrolases"/>
    <property type="match status" value="1"/>
</dbReference>
<proteinExistence type="predicted"/>
<evidence type="ECO:0000256" key="3">
    <source>
        <dbReference type="ARBA" id="ARBA00022496"/>
    </source>
</evidence>
<dbReference type="Pfam" id="PF00005">
    <property type="entry name" value="ABC_tran"/>
    <property type="match status" value="1"/>
</dbReference>
<evidence type="ECO:0000313" key="10">
    <source>
        <dbReference type="EMBL" id="UOP05657.2"/>
    </source>
</evidence>
<dbReference type="InterPro" id="IPR003439">
    <property type="entry name" value="ABC_transporter-like_ATP-bd"/>
</dbReference>
<dbReference type="SMART" id="SM00382">
    <property type="entry name" value="AAA"/>
    <property type="match status" value="1"/>
</dbReference>
<dbReference type="Gene3D" id="3.40.50.300">
    <property type="entry name" value="P-loop containing nucleotide triphosphate hydrolases"/>
    <property type="match status" value="1"/>
</dbReference>
<dbReference type="GO" id="GO:0043190">
    <property type="term" value="C:ATP-binding cassette (ABC) transporter complex"/>
    <property type="evidence" value="ECO:0007669"/>
    <property type="project" value="InterPro"/>
</dbReference>
<dbReference type="InterPro" id="IPR013611">
    <property type="entry name" value="Transp-assoc_OB_typ2"/>
</dbReference>
<evidence type="ECO:0000259" key="9">
    <source>
        <dbReference type="PROSITE" id="PS50893"/>
    </source>
</evidence>
<keyword evidence="7" id="KW-0406">Ion transport</keyword>
<keyword evidence="6" id="KW-0408">Iron</keyword>
<dbReference type="AlphaFoldDB" id="A0A8T9MVE7"/>
<protein>
    <submittedName>
        <fullName evidence="10">ABC transporter ATP-binding protein</fullName>
    </submittedName>
</protein>
<organism evidence="10 11">
    <name type="scientific">Conchiformibius kuhniae</name>
    <dbReference type="NCBI Taxonomy" id="211502"/>
    <lineage>
        <taxon>Bacteria</taxon>
        <taxon>Pseudomonadati</taxon>
        <taxon>Pseudomonadota</taxon>
        <taxon>Betaproteobacteria</taxon>
        <taxon>Neisseriales</taxon>
        <taxon>Neisseriaceae</taxon>
        <taxon>Conchiformibius</taxon>
    </lineage>
</organism>
<evidence type="ECO:0000256" key="1">
    <source>
        <dbReference type="ARBA" id="ARBA00022448"/>
    </source>
</evidence>
<dbReference type="CDD" id="cd03259">
    <property type="entry name" value="ABC_Carb_Solutes_like"/>
    <property type="match status" value="1"/>
</dbReference>
<feature type="domain" description="ABC transporter" evidence="9">
    <location>
        <begin position="3"/>
        <end position="235"/>
    </location>
</feature>
<evidence type="ECO:0000256" key="8">
    <source>
        <dbReference type="ARBA" id="ARBA00023136"/>
    </source>
</evidence>
<accession>A0A8T9MVE7</accession>
<keyword evidence="2" id="KW-1003">Cell membrane</keyword>
<keyword evidence="5 10" id="KW-0067">ATP-binding</keyword>
<keyword evidence="11" id="KW-1185">Reference proteome</keyword>
<dbReference type="Pfam" id="PF08402">
    <property type="entry name" value="TOBE_2"/>
    <property type="match status" value="1"/>
</dbReference>
<evidence type="ECO:0000256" key="6">
    <source>
        <dbReference type="ARBA" id="ARBA00023004"/>
    </source>
</evidence>
<dbReference type="GO" id="GO:0015408">
    <property type="term" value="F:ABC-type ferric iron transporter activity"/>
    <property type="evidence" value="ECO:0007669"/>
    <property type="project" value="InterPro"/>
</dbReference>
<keyword evidence="3" id="KW-0410">Iron transport</keyword>
<dbReference type="InterPro" id="IPR003593">
    <property type="entry name" value="AAA+_ATPase"/>
</dbReference>
<dbReference type="PROSITE" id="PS00211">
    <property type="entry name" value="ABC_TRANSPORTER_1"/>
    <property type="match status" value="1"/>
</dbReference>
<dbReference type="PANTHER" id="PTHR42781">
    <property type="entry name" value="SPERMIDINE/PUTRESCINE IMPORT ATP-BINDING PROTEIN POTA"/>
    <property type="match status" value="1"/>
</dbReference>
<evidence type="ECO:0000256" key="5">
    <source>
        <dbReference type="ARBA" id="ARBA00022840"/>
    </source>
</evidence>
<evidence type="ECO:0000256" key="4">
    <source>
        <dbReference type="ARBA" id="ARBA00022741"/>
    </source>
</evidence>
<dbReference type="EMBL" id="CP091521">
    <property type="protein sequence ID" value="UOP05657.2"/>
    <property type="molecule type" value="Genomic_DNA"/>
</dbReference>
<keyword evidence="4" id="KW-0547">Nucleotide-binding</keyword>
<dbReference type="PANTHER" id="PTHR42781:SF4">
    <property type="entry name" value="SPERMIDINE_PUTRESCINE IMPORT ATP-BINDING PROTEIN POTA"/>
    <property type="match status" value="1"/>
</dbReference>
<evidence type="ECO:0000313" key="11">
    <source>
        <dbReference type="Proteomes" id="UP000831534"/>
    </source>
</evidence>
<dbReference type="GO" id="GO:0016887">
    <property type="term" value="F:ATP hydrolysis activity"/>
    <property type="evidence" value="ECO:0007669"/>
    <property type="project" value="InterPro"/>
</dbReference>
<dbReference type="PROSITE" id="PS50893">
    <property type="entry name" value="ABC_TRANSPORTER_2"/>
    <property type="match status" value="1"/>
</dbReference>
<keyword evidence="8" id="KW-0472">Membrane</keyword>
<evidence type="ECO:0000256" key="7">
    <source>
        <dbReference type="ARBA" id="ARBA00023065"/>
    </source>
</evidence>
<dbReference type="InterPro" id="IPR015853">
    <property type="entry name" value="ABC_transpr_FbpC"/>
</dbReference>
<dbReference type="GO" id="GO:0015697">
    <property type="term" value="P:quaternary ammonium group transport"/>
    <property type="evidence" value="ECO:0007669"/>
    <property type="project" value="UniProtKB-ARBA"/>
</dbReference>
<dbReference type="KEGG" id="ckh:LVJ77_05190"/>
<dbReference type="InterPro" id="IPR017871">
    <property type="entry name" value="ABC_transporter-like_CS"/>
</dbReference>
<sequence length="342" mass="37115">MILDVAKLNLSFGGKRVLNDFGFTLEEGETACLLGHSGCGKTTALRCIAGFETAASGSIALNGRTLFSGSLNVPPHQRRIGMVFQDYALFPHLNIAANVAFGIAKQPAAERKRRVDELLALIGLPDYGKHYPHQLSGGQQQRVALARALAPRPDLILLDEPFSSLDADLRTRLSQEVGKLLKQERTSAILVTHDQHEAFAMADKIGMMADGTLHQWDDPQTLYRRPATPAVAAFVGQGAWLTATADADGSVQTAIGRTAALLPENHHGTLRLRVRPEHLRADPNGKTNARVAECAFTCGGFQYTLQLDNGETLHWLDGSHRTPDSRIALRFADTACPAAFHN</sequence>
<dbReference type="InterPro" id="IPR027417">
    <property type="entry name" value="P-loop_NTPase"/>
</dbReference>
<evidence type="ECO:0000256" key="2">
    <source>
        <dbReference type="ARBA" id="ARBA00022475"/>
    </source>
</evidence>
<dbReference type="InterPro" id="IPR050093">
    <property type="entry name" value="ABC_SmlMolc_Importer"/>
</dbReference>
<name>A0A8T9MVE7_9NEIS</name>
<reference evidence="10" key="2">
    <citation type="submission" date="2024-09" db="EMBL/GenBank/DDBJ databases">
        <authorList>
            <person name="Veyrier F.J."/>
        </authorList>
    </citation>
    <scope>NUCLEOTIDE SEQUENCE</scope>
    <source>
        <strain evidence="10">17694</strain>
    </source>
</reference>
<dbReference type="RefSeq" id="WP_051255720.1">
    <property type="nucleotide sequence ID" value="NZ_CP091521.1"/>
</dbReference>
<dbReference type="GO" id="GO:0005524">
    <property type="term" value="F:ATP binding"/>
    <property type="evidence" value="ECO:0007669"/>
    <property type="project" value="UniProtKB-KW"/>
</dbReference>
<reference evidence="10" key="1">
    <citation type="journal article" date="2022" name="Res Sq">
        <title>Evolution of multicellular longitudinally dividing oral cavity symbionts (Neisseriaceae).</title>
        <authorList>
            <person name="Nyongesa S."/>
            <person name="Weber P."/>
            <person name="Bernet E."/>
            <person name="Pullido F."/>
            <person name="Nieckarz M."/>
            <person name="Delaby M."/>
            <person name="Nieves C."/>
            <person name="Viehboeck T."/>
            <person name="Krause N."/>
            <person name="Rivera-Millot A."/>
            <person name="Nakamura A."/>
            <person name="Vischer N."/>
            <person name="VanNieuwenhze M."/>
            <person name="Brun Y."/>
            <person name="Cava F."/>
            <person name="Bulgheresi S."/>
            <person name="Veyrier F."/>
        </authorList>
    </citation>
    <scope>NUCLEOTIDE SEQUENCE</scope>
    <source>
        <strain evidence="10">17694</strain>
    </source>
</reference>